<keyword evidence="3" id="KW-0560">Oxidoreductase</keyword>
<dbReference type="InterPro" id="IPR017511">
    <property type="entry name" value="PQQ_mDH"/>
</dbReference>
<comment type="cofactor">
    <cofactor evidence="1">
        <name>pyrroloquinoline quinone</name>
        <dbReference type="ChEBI" id="CHEBI:58442"/>
    </cofactor>
</comment>
<dbReference type="InterPro" id="IPR002372">
    <property type="entry name" value="PQQ_rpt_dom"/>
</dbReference>
<evidence type="ECO:0000256" key="5">
    <source>
        <dbReference type="SAM" id="Phobius"/>
    </source>
</evidence>
<dbReference type="CDD" id="cd10280">
    <property type="entry name" value="PQQ_mGDH"/>
    <property type="match status" value="1"/>
</dbReference>
<comment type="similarity">
    <text evidence="2">Belongs to the bacterial PQQ dehydrogenase family.</text>
</comment>
<feature type="transmembrane region" description="Helical" evidence="5">
    <location>
        <begin position="102"/>
        <end position="123"/>
    </location>
</feature>
<dbReference type="RefSeq" id="WP_377003264.1">
    <property type="nucleotide sequence ID" value="NZ_JBHSGG010000007.1"/>
</dbReference>
<dbReference type="SUPFAM" id="SSF50998">
    <property type="entry name" value="Quinoprotein alcohol dehydrogenase-like"/>
    <property type="match status" value="1"/>
</dbReference>
<dbReference type="SMART" id="SM00564">
    <property type="entry name" value="PQQ"/>
    <property type="match status" value="4"/>
</dbReference>
<keyword evidence="5" id="KW-1133">Transmembrane helix</keyword>
<dbReference type="InterPro" id="IPR011047">
    <property type="entry name" value="Quinoprotein_ADH-like_sf"/>
</dbReference>
<reference evidence="8" key="1">
    <citation type="journal article" date="2019" name="Int. J. Syst. Evol. Microbiol.">
        <title>The Global Catalogue of Microorganisms (GCM) 10K type strain sequencing project: providing services to taxonomists for standard genome sequencing and annotation.</title>
        <authorList>
            <consortium name="The Broad Institute Genomics Platform"/>
            <consortium name="The Broad Institute Genome Sequencing Center for Infectious Disease"/>
            <person name="Wu L."/>
            <person name="Ma J."/>
        </authorList>
    </citation>
    <scope>NUCLEOTIDE SEQUENCE [LARGE SCALE GENOMIC DNA]</scope>
    <source>
        <strain evidence="8">CGMCC 1.13574</strain>
    </source>
</reference>
<evidence type="ECO:0000256" key="1">
    <source>
        <dbReference type="ARBA" id="ARBA00001931"/>
    </source>
</evidence>
<evidence type="ECO:0000259" key="6">
    <source>
        <dbReference type="Pfam" id="PF01011"/>
    </source>
</evidence>
<dbReference type="InterPro" id="IPR018391">
    <property type="entry name" value="PQQ_b-propeller_rpt"/>
</dbReference>
<dbReference type="Pfam" id="PF01011">
    <property type="entry name" value="PQQ"/>
    <property type="match status" value="1"/>
</dbReference>
<evidence type="ECO:0000256" key="4">
    <source>
        <dbReference type="SAM" id="MobiDB-lite"/>
    </source>
</evidence>
<protein>
    <submittedName>
        <fullName evidence="7">PQQ-binding-like beta-propeller repeat protein</fullName>
    </submittedName>
</protein>
<name>A0ABV9NFX1_9GAMM</name>
<proteinExistence type="inferred from homology"/>
<feature type="transmembrane region" description="Helical" evidence="5">
    <location>
        <begin position="16"/>
        <end position="40"/>
    </location>
</feature>
<dbReference type="Proteomes" id="UP001595892">
    <property type="component" value="Unassembled WGS sequence"/>
</dbReference>
<gene>
    <name evidence="7" type="ORF">ACFO3Q_03550</name>
</gene>
<feature type="region of interest" description="Disordered" evidence="4">
    <location>
        <begin position="838"/>
        <end position="862"/>
    </location>
</feature>
<keyword evidence="5" id="KW-0472">Membrane</keyword>
<evidence type="ECO:0000256" key="3">
    <source>
        <dbReference type="ARBA" id="ARBA00023002"/>
    </source>
</evidence>
<feature type="transmembrane region" description="Helical" evidence="5">
    <location>
        <begin position="70"/>
        <end position="87"/>
    </location>
</feature>
<comment type="caution">
    <text evidence="7">The sequence shown here is derived from an EMBL/GenBank/DDBJ whole genome shotgun (WGS) entry which is preliminary data.</text>
</comment>
<evidence type="ECO:0000256" key="2">
    <source>
        <dbReference type="ARBA" id="ARBA00008156"/>
    </source>
</evidence>
<evidence type="ECO:0000313" key="7">
    <source>
        <dbReference type="EMBL" id="MFC4727242.1"/>
    </source>
</evidence>
<evidence type="ECO:0000313" key="8">
    <source>
        <dbReference type="Proteomes" id="UP001595892"/>
    </source>
</evidence>
<keyword evidence="8" id="KW-1185">Reference proteome</keyword>
<dbReference type="PANTHER" id="PTHR32303">
    <property type="entry name" value="QUINOPROTEIN ALCOHOL DEHYDROGENASE (CYTOCHROME C)"/>
    <property type="match status" value="1"/>
</dbReference>
<dbReference type="PANTHER" id="PTHR32303:SF4">
    <property type="entry name" value="QUINOPROTEIN GLUCOSE DEHYDROGENASE"/>
    <property type="match status" value="1"/>
</dbReference>
<organism evidence="7 8">
    <name type="scientific">Coralloluteibacterium thermophilum</name>
    <dbReference type="NCBI Taxonomy" id="2707049"/>
    <lineage>
        <taxon>Bacteria</taxon>
        <taxon>Pseudomonadati</taxon>
        <taxon>Pseudomonadota</taxon>
        <taxon>Gammaproteobacteria</taxon>
        <taxon>Lysobacterales</taxon>
        <taxon>Lysobacteraceae</taxon>
        <taxon>Coralloluteibacterium</taxon>
    </lineage>
</organism>
<feature type="transmembrane region" description="Helical" evidence="5">
    <location>
        <begin position="135"/>
        <end position="154"/>
    </location>
</feature>
<feature type="transmembrane region" description="Helical" evidence="5">
    <location>
        <begin position="46"/>
        <end position="63"/>
    </location>
</feature>
<feature type="domain" description="Pyrrolo-quinoline quinone repeat" evidence="6">
    <location>
        <begin position="184"/>
        <end position="811"/>
    </location>
</feature>
<keyword evidence="5" id="KW-0812">Transmembrane</keyword>
<dbReference type="Gene3D" id="2.140.10.10">
    <property type="entry name" value="Quinoprotein alcohol dehydrogenase-like superfamily"/>
    <property type="match status" value="2"/>
</dbReference>
<accession>A0ABV9NFX1</accession>
<dbReference type="EMBL" id="JBHSGG010000007">
    <property type="protein sequence ID" value="MFC4727242.1"/>
    <property type="molecule type" value="Genomic_DNA"/>
</dbReference>
<sequence>MPHLPLAAPGHRAWRWLLLALLTIAGVLGLAMVVLGIRLVLLGGTVYYAIAGALLLAGGVLAWMRRETMAVWAVAAAVVVTLGWSLLEIHGKGWLPAWGFDLAARMGVVTVLAVGAAVALLFWRTAPGHRWRRACLAGLGLAVIAVALPVVLLWERVQGPAEDGALAADPARPGTQDGATTTEWSAFGGTNRGLRHSALAQIHLGNVDRLQDAWTFRSGDHTPAEGRVFYSSQNTPLKVGDYLYTCTPSSQVFALDPATGEALWHFDPQVPARAMESLFSAACRAVAYFDEGDAAGQPERFPQTAGAEGLVNTLPRSGSQCRRRVYVATPDGRLVALDAAGGFPCPGFGTDGVVDLNAGMGLRETGFASNTSGATVAGGLLIVGQQVSDNQRRDAPSGVVRAFDARTGELRWAWDALRPDATAPLAPGEIYPRGTPNVWNVISADESLGLAFLGTGNPGADHWGGNRTPEEDRFTAAVVAVDLETGATRWSFTTVLHDLWDYDLGAQPMLVDVPIDGAMRRAVLQGTKAGDLFLLDAATGEPLRPVTMQPVTQEGALPGEWLSPHQPRSEFYPNLGGLPGPESERIDGRHIWGMTPIDAALCRIGFHERQYLGIFTPPTIEKKGMVLLPGTIGGMNWGGLAFDPVRRIVIANYSRLPNIVDMHPREEVVDRPVGSGGARPDQAVAPQTGTPFGVNRPMWLSALNVPCLAPPWGFIAAVHIDTGELVWSKPLGTGFDAGPLGIPMRIKIPMGTPNIGGPLTTAGGLTFVAAAQDNFLRAFETATGRLVWQARLPAGGQAGPMTYEHDGIQYIAIAATGHARLETEEGDYLKVFALDPRSPDLTGLPPGAATRAGGTDPEDEGP</sequence>